<gene>
    <name evidence="1" type="ORF">PVAP13_4NG248922</name>
</gene>
<keyword evidence="2" id="KW-1185">Reference proteome</keyword>
<accession>A0A8T0T6W0</accession>
<evidence type="ECO:0000313" key="1">
    <source>
        <dbReference type="EMBL" id="KAG2607472.1"/>
    </source>
</evidence>
<protein>
    <submittedName>
        <fullName evidence="1">Uncharacterized protein</fullName>
    </submittedName>
</protein>
<dbReference type="Proteomes" id="UP000823388">
    <property type="component" value="Chromosome 4N"/>
</dbReference>
<organism evidence="1 2">
    <name type="scientific">Panicum virgatum</name>
    <name type="common">Blackwell switchgrass</name>
    <dbReference type="NCBI Taxonomy" id="38727"/>
    <lineage>
        <taxon>Eukaryota</taxon>
        <taxon>Viridiplantae</taxon>
        <taxon>Streptophyta</taxon>
        <taxon>Embryophyta</taxon>
        <taxon>Tracheophyta</taxon>
        <taxon>Spermatophyta</taxon>
        <taxon>Magnoliopsida</taxon>
        <taxon>Liliopsida</taxon>
        <taxon>Poales</taxon>
        <taxon>Poaceae</taxon>
        <taxon>PACMAD clade</taxon>
        <taxon>Panicoideae</taxon>
        <taxon>Panicodae</taxon>
        <taxon>Paniceae</taxon>
        <taxon>Panicinae</taxon>
        <taxon>Panicum</taxon>
        <taxon>Panicum sect. Hiantes</taxon>
    </lineage>
</organism>
<dbReference type="EMBL" id="CM029044">
    <property type="protein sequence ID" value="KAG2607472.1"/>
    <property type="molecule type" value="Genomic_DNA"/>
</dbReference>
<reference evidence="1" key="1">
    <citation type="submission" date="2020-05" db="EMBL/GenBank/DDBJ databases">
        <title>WGS assembly of Panicum virgatum.</title>
        <authorList>
            <person name="Lovell J.T."/>
            <person name="Jenkins J."/>
            <person name="Shu S."/>
            <person name="Juenger T.E."/>
            <person name="Schmutz J."/>
        </authorList>
    </citation>
    <scope>NUCLEOTIDE SEQUENCE</scope>
    <source>
        <strain evidence="1">AP13</strain>
    </source>
</reference>
<sequence>MDSCQLTMHQLPQEIVWRGKVRYQSRYSRKRMMEIGGYTLVMMVKTLLPWDFGQRISSTVWQTMQIL</sequence>
<comment type="caution">
    <text evidence="1">The sequence shown here is derived from an EMBL/GenBank/DDBJ whole genome shotgun (WGS) entry which is preliminary data.</text>
</comment>
<dbReference type="AlphaFoldDB" id="A0A8T0T6W0"/>
<proteinExistence type="predicted"/>
<name>A0A8T0T6W0_PANVG</name>
<evidence type="ECO:0000313" key="2">
    <source>
        <dbReference type="Proteomes" id="UP000823388"/>
    </source>
</evidence>